<comment type="caution">
    <text evidence="4">The sequence shown here is derived from an EMBL/GenBank/DDBJ whole genome shotgun (WGS) entry which is preliminary data.</text>
</comment>
<evidence type="ECO:0000256" key="2">
    <source>
        <dbReference type="SAM" id="Phobius"/>
    </source>
</evidence>
<keyword evidence="2" id="KW-0812">Transmembrane</keyword>
<dbReference type="Gene3D" id="3.30.10.20">
    <property type="match status" value="3"/>
</dbReference>
<accession>A0ABQ2BAT7</accession>
<dbReference type="InterPro" id="IPR003709">
    <property type="entry name" value="VanY-like_core_dom"/>
</dbReference>
<dbReference type="CDD" id="cd14814">
    <property type="entry name" value="Peptidase_M15"/>
    <property type="match status" value="1"/>
</dbReference>
<reference evidence="5" key="1">
    <citation type="journal article" date="2019" name="Int. J. Syst. Evol. Microbiol.">
        <title>The Global Catalogue of Microorganisms (GCM) 10K type strain sequencing project: providing services to taxonomists for standard genome sequencing and annotation.</title>
        <authorList>
            <consortium name="The Broad Institute Genomics Platform"/>
            <consortium name="The Broad Institute Genome Sequencing Center for Infectious Disease"/>
            <person name="Wu L."/>
            <person name="Ma J."/>
        </authorList>
    </citation>
    <scope>NUCLEOTIDE SEQUENCE [LARGE SCALE GENOMIC DNA]</scope>
    <source>
        <strain evidence="5">CCM 8653</strain>
    </source>
</reference>
<evidence type="ECO:0000256" key="1">
    <source>
        <dbReference type="SAM" id="MobiDB-lite"/>
    </source>
</evidence>
<feature type="region of interest" description="Disordered" evidence="1">
    <location>
        <begin position="391"/>
        <end position="511"/>
    </location>
</feature>
<feature type="transmembrane region" description="Helical" evidence="2">
    <location>
        <begin position="12"/>
        <end position="36"/>
    </location>
</feature>
<name>A0ABQ2BAT7_9MICO</name>
<feature type="compositionally biased region" description="Polar residues" evidence="1">
    <location>
        <begin position="501"/>
        <end position="511"/>
    </location>
</feature>
<dbReference type="Gene3D" id="3.30.1380.10">
    <property type="match status" value="1"/>
</dbReference>
<feature type="compositionally biased region" description="Gly residues" evidence="1">
    <location>
        <begin position="449"/>
        <end position="499"/>
    </location>
</feature>
<dbReference type="Pfam" id="PF02557">
    <property type="entry name" value="VanY"/>
    <property type="match status" value="1"/>
</dbReference>
<evidence type="ECO:0000313" key="4">
    <source>
        <dbReference type="EMBL" id="GGI09362.1"/>
    </source>
</evidence>
<dbReference type="Proteomes" id="UP000632535">
    <property type="component" value="Unassembled WGS sequence"/>
</dbReference>
<proteinExistence type="predicted"/>
<feature type="domain" description="PASTA" evidence="3">
    <location>
        <begin position="632"/>
        <end position="693"/>
    </location>
</feature>
<gene>
    <name evidence="4" type="ORF">GCM10007368_25800</name>
</gene>
<dbReference type="InterPro" id="IPR005543">
    <property type="entry name" value="PASTA_dom"/>
</dbReference>
<feature type="compositionally biased region" description="Basic and acidic residues" evidence="1">
    <location>
        <begin position="391"/>
        <end position="402"/>
    </location>
</feature>
<dbReference type="InterPro" id="IPR009045">
    <property type="entry name" value="Zn_M74/Hedgehog-like"/>
</dbReference>
<dbReference type="EMBL" id="BMDG01000008">
    <property type="protein sequence ID" value="GGI09362.1"/>
    <property type="molecule type" value="Genomic_DNA"/>
</dbReference>
<dbReference type="Pfam" id="PF03793">
    <property type="entry name" value="PASTA"/>
    <property type="match status" value="3"/>
</dbReference>
<dbReference type="SMART" id="SM00740">
    <property type="entry name" value="PASTA"/>
    <property type="match status" value="3"/>
</dbReference>
<keyword evidence="2" id="KW-0472">Membrane</keyword>
<evidence type="ECO:0000313" key="5">
    <source>
        <dbReference type="Proteomes" id="UP000632535"/>
    </source>
</evidence>
<keyword evidence="5" id="KW-1185">Reference proteome</keyword>
<protein>
    <recommendedName>
        <fullName evidence="3">PASTA domain-containing protein</fullName>
    </recommendedName>
</protein>
<organism evidence="4 5">
    <name type="scientific">Isoptericola cucumis</name>
    <dbReference type="NCBI Taxonomy" id="1776856"/>
    <lineage>
        <taxon>Bacteria</taxon>
        <taxon>Bacillati</taxon>
        <taxon>Actinomycetota</taxon>
        <taxon>Actinomycetes</taxon>
        <taxon>Micrococcales</taxon>
        <taxon>Promicromonosporaceae</taxon>
        <taxon>Isoptericola</taxon>
    </lineage>
</organism>
<feature type="domain" description="PASTA" evidence="3">
    <location>
        <begin position="567"/>
        <end position="631"/>
    </location>
</feature>
<keyword evidence="2" id="KW-1133">Transmembrane helix</keyword>
<feature type="domain" description="PASTA" evidence="3">
    <location>
        <begin position="502"/>
        <end position="566"/>
    </location>
</feature>
<evidence type="ECO:0000259" key="3">
    <source>
        <dbReference type="PROSITE" id="PS51178"/>
    </source>
</evidence>
<sequence length="703" mass="71494">MERREQRKRGHGLARVVGIATTVAVLSAGLVALPVVGAPGDAEHLHAAQDLPVAGAGSPEGEGVSIGVVGETTTTGPTSVAEVLAVLERAELAAEDAGREYTREIEQAAAEVGMLLSTYLAQQADAGLRTPEAVPQAAPVVQAATSPADGPADVSTADAAPVSRVVEPPTSPADAVQDAAAEVPEVTESGPVTFDDVVVAATRLANLLDPASESSADAVLPADGLSGDSSRATLTAGLRAVVDKYAGSTAGFANGRIPTSVLCPLDFAQGHMLRCDAAAQLTALNALYEKEFGVPIPMTDSYRPYDVQVRLKVIKPYLAATPGTSNHGWGVAVDLSTPISSGTSAEYRWLRVHGPDFGWDNPSWARLDGSKPEPWHFEFFASGPIPDRAWDSADVGRWDGDGHGAPVDKAGHDDDGKQPADKRSGDRKSSPDQKQRSDKKGSADEQKTGSGGKDSGGTGGTGGTGGKDSGGKGSGNGSGGTGGSDGGSRPGTGGDGPGTGETVQKVTVPNLAGQSVTTAKTKLKALGLRVTTTTQASDEPQGQVLENTGAGQKVRTGWTVTLVVSSGPALVTIPDLEGLTVAEATEQLEALGFVVVTDPAEGVGPEDLVVETRGAGTKVPEGSTVTIDWSDMVVVPDVTGLTVAEARDELEPLGFVVVTDPAEGVEPEDEVVESPDADAAVAKGSEVVLAVETEDAVKSGDEG</sequence>
<dbReference type="PROSITE" id="PS51178">
    <property type="entry name" value="PASTA"/>
    <property type="match status" value="3"/>
</dbReference>
<dbReference type="SUPFAM" id="SSF55166">
    <property type="entry name" value="Hedgehog/DD-peptidase"/>
    <property type="match status" value="1"/>
</dbReference>
<dbReference type="CDD" id="cd06577">
    <property type="entry name" value="PASTA_pknB"/>
    <property type="match status" value="3"/>
</dbReference>
<feature type="compositionally biased region" description="Basic and acidic residues" evidence="1">
    <location>
        <begin position="409"/>
        <end position="447"/>
    </location>
</feature>